<sequence length="299" mass="34034">MRIRHFMDNKPVGRDESIRAATVRSLYDGTEMSRDENAQTTSQHEFASRENRCNESDNFSLPEVNANAPLSTSTVDDDRYAYALRTRLTGDQERRRATRHDAGDGIAGGHPTIEFDLRRRNGGEEVDMLCHSFAGIDEDDYVRAASDSEPQGNERDDILMGACSSSCSSISDCGMATTGVISTSSTRRTLGQIRESLEQKVKRLRAEKEAVDEKIRLAQEEEEIRMREKIKIRGKVIMQRKDRLRKLVCDLKGQLDDHSQRLQNAYSTLLLLQRTIFRSRSFCRSRRIKQRPGLAEAPF</sequence>
<accession>A0A7M7LLJ1</accession>
<keyword evidence="1" id="KW-0175">Coiled coil</keyword>
<dbReference type="RefSeq" id="XP_003728498.1">
    <property type="nucleotide sequence ID" value="XM_003728450.3"/>
</dbReference>
<dbReference type="Pfam" id="PF15546">
    <property type="entry name" value="DUF4653"/>
    <property type="match status" value="1"/>
</dbReference>
<evidence type="ECO:0000313" key="4">
    <source>
        <dbReference type="Proteomes" id="UP000007110"/>
    </source>
</evidence>
<dbReference type="OMA" id="QGNERDD"/>
<reference evidence="4" key="1">
    <citation type="submission" date="2015-02" db="EMBL/GenBank/DDBJ databases">
        <title>Genome sequencing for Strongylocentrotus purpuratus.</title>
        <authorList>
            <person name="Murali S."/>
            <person name="Liu Y."/>
            <person name="Vee V."/>
            <person name="English A."/>
            <person name="Wang M."/>
            <person name="Skinner E."/>
            <person name="Han Y."/>
            <person name="Muzny D.M."/>
            <person name="Worley K.C."/>
            <person name="Gibbs R.A."/>
        </authorList>
    </citation>
    <scope>NUCLEOTIDE SEQUENCE</scope>
</reference>
<protein>
    <submittedName>
        <fullName evidence="3">Uncharacterized protein</fullName>
    </submittedName>
</protein>
<name>A0A7M7LLJ1_STRPU</name>
<feature type="region of interest" description="Disordered" evidence="2">
    <location>
        <begin position="29"/>
        <end position="52"/>
    </location>
</feature>
<reference evidence="3" key="2">
    <citation type="submission" date="2021-01" db="UniProtKB">
        <authorList>
            <consortium name="EnsemblMetazoa"/>
        </authorList>
    </citation>
    <scope>IDENTIFICATION</scope>
</reference>
<dbReference type="EnsemblMetazoa" id="XM_003728450">
    <property type="protein sequence ID" value="XP_003728498"/>
    <property type="gene ID" value="LOC100893752"/>
</dbReference>
<evidence type="ECO:0000313" key="3">
    <source>
        <dbReference type="EnsemblMetazoa" id="XP_003728498"/>
    </source>
</evidence>
<dbReference type="OrthoDB" id="6123234at2759"/>
<dbReference type="KEGG" id="spu:100893752"/>
<evidence type="ECO:0000256" key="2">
    <source>
        <dbReference type="SAM" id="MobiDB-lite"/>
    </source>
</evidence>
<dbReference type="Proteomes" id="UP000007110">
    <property type="component" value="Unassembled WGS sequence"/>
</dbReference>
<dbReference type="InterPro" id="IPR027812">
    <property type="entry name" value="DUF4653"/>
</dbReference>
<proteinExistence type="predicted"/>
<keyword evidence="4" id="KW-1185">Reference proteome</keyword>
<feature type="coiled-coil region" evidence="1">
    <location>
        <begin position="187"/>
        <end position="223"/>
    </location>
</feature>
<dbReference type="InParanoid" id="A0A7M7LLJ1"/>
<evidence type="ECO:0000256" key="1">
    <source>
        <dbReference type="SAM" id="Coils"/>
    </source>
</evidence>
<dbReference type="AlphaFoldDB" id="A0A7M7LLJ1"/>
<dbReference type="GeneID" id="100893752"/>
<organism evidence="3 4">
    <name type="scientific">Strongylocentrotus purpuratus</name>
    <name type="common">Purple sea urchin</name>
    <dbReference type="NCBI Taxonomy" id="7668"/>
    <lineage>
        <taxon>Eukaryota</taxon>
        <taxon>Metazoa</taxon>
        <taxon>Echinodermata</taxon>
        <taxon>Eleutherozoa</taxon>
        <taxon>Echinozoa</taxon>
        <taxon>Echinoidea</taxon>
        <taxon>Euechinoidea</taxon>
        <taxon>Echinacea</taxon>
        <taxon>Camarodonta</taxon>
        <taxon>Echinidea</taxon>
        <taxon>Strongylocentrotidae</taxon>
        <taxon>Strongylocentrotus</taxon>
    </lineage>
</organism>